<keyword evidence="3" id="KW-1185">Reference proteome</keyword>
<sequence>MAMKGSKGAFGGFHRKKQPASANTAFTTAGSHNSSADAPIPTKSTNPSSVMVPATINIYGEAQVVRVDLEIQVVLEVLVVVLL</sequence>
<gene>
    <name evidence="2" type="ORF">MSAN_01743600</name>
</gene>
<feature type="compositionally biased region" description="Polar residues" evidence="1">
    <location>
        <begin position="20"/>
        <end position="49"/>
    </location>
</feature>
<organism evidence="2 3">
    <name type="scientific">Mycena sanguinolenta</name>
    <dbReference type="NCBI Taxonomy" id="230812"/>
    <lineage>
        <taxon>Eukaryota</taxon>
        <taxon>Fungi</taxon>
        <taxon>Dikarya</taxon>
        <taxon>Basidiomycota</taxon>
        <taxon>Agaricomycotina</taxon>
        <taxon>Agaricomycetes</taxon>
        <taxon>Agaricomycetidae</taxon>
        <taxon>Agaricales</taxon>
        <taxon>Marasmiineae</taxon>
        <taxon>Mycenaceae</taxon>
        <taxon>Mycena</taxon>
    </lineage>
</organism>
<evidence type="ECO:0000313" key="3">
    <source>
        <dbReference type="Proteomes" id="UP000623467"/>
    </source>
</evidence>
<feature type="region of interest" description="Disordered" evidence="1">
    <location>
        <begin position="1"/>
        <end position="49"/>
    </location>
</feature>
<comment type="caution">
    <text evidence="2">The sequence shown here is derived from an EMBL/GenBank/DDBJ whole genome shotgun (WGS) entry which is preliminary data.</text>
</comment>
<accession>A0A8H6XYN8</accession>
<reference evidence="2" key="1">
    <citation type="submission" date="2020-05" db="EMBL/GenBank/DDBJ databases">
        <title>Mycena genomes resolve the evolution of fungal bioluminescence.</title>
        <authorList>
            <person name="Tsai I.J."/>
        </authorList>
    </citation>
    <scope>NUCLEOTIDE SEQUENCE</scope>
    <source>
        <strain evidence="2">160909Yilan</strain>
    </source>
</reference>
<dbReference type="EMBL" id="JACAZH010000016">
    <property type="protein sequence ID" value="KAF7349532.1"/>
    <property type="molecule type" value="Genomic_DNA"/>
</dbReference>
<proteinExistence type="predicted"/>
<name>A0A8H6XYN8_9AGAR</name>
<dbReference type="AlphaFoldDB" id="A0A8H6XYN8"/>
<protein>
    <submittedName>
        <fullName evidence="2">Uncharacterized protein</fullName>
    </submittedName>
</protein>
<evidence type="ECO:0000313" key="2">
    <source>
        <dbReference type="EMBL" id="KAF7349532.1"/>
    </source>
</evidence>
<dbReference type="Proteomes" id="UP000623467">
    <property type="component" value="Unassembled WGS sequence"/>
</dbReference>
<evidence type="ECO:0000256" key="1">
    <source>
        <dbReference type="SAM" id="MobiDB-lite"/>
    </source>
</evidence>